<name>A0ABT2H9C9_9MICO</name>
<reference evidence="2" key="1">
    <citation type="submission" date="2022-08" db="EMBL/GenBank/DDBJ databases">
        <authorList>
            <person name="Deng Y."/>
            <person name="Han X.-F."/>
            <person name="Zhang Y.-Q."/>
        </authorList>
    </citation>
    <scope>NUCLEOTIDE SEQUENCE</scope>
    <source>
        <strain evidence="2">CPCC 203386</strain>
    </source>
</reference>
<evidence type="ECO:0000313" key="3">
    <source>
        <dbReference type="Proteomes" id="UP001165586"/>
    </source>
</evidence>
<feature type="compositionally biased region" description="Basic and acidic residues" evidence="1">
    <location>
        <begin position="15"/>
        <end position="44"/>
    </location>
</feature>
<dbReference type="Proteomes" id="UP001165586">
    <property type="component" value="Unassembled WGS sequence"/>
</dbReference>
<sequence>MGKTFKRNDEDYDEVQLRESRKEAKAGKRKEYELEESTTRGEKR</sequence>
<comment type="caution">
    <text evidence="2">The sequence shown here is derived from an EMBL/GenBank/DDBJ whole genome shotgun (WGS) entry which is preliminary data.</text>
</comment>
<proteinExistence type="predicted"/>
<gene>
    <name evidence="2" type="ORF">N1032_22730</name>
</gene>
<organism evidence="2 3">
    <name type="scientific">Herbiconiux daphne</name>
    <dbReference type="NCBI Taxonomy" id="2970914"/>
    <lineage>
        <taxon>Bacteria</taxon>
        <taxon>Bacillati</taxon>
        <taxon>Actinomycetota</taxon>
        <taxon>Actinomycetes</taxon>
        <taxon>Micrococcales</taxon>
        <taxon>Microbacteriaceae</taxon>
        <taxon>Herbiconiux</taxon>
    </lineage>
</organism>
<feature type="region of interest" description="Disordered" evidence="1">
    <location>
        <begin position="1"/>
        <end position="44"/>
    </location>
</feature>
<accession>A0ABT2H9C9</accession>
<evidence type="ECO:0000313" key="2">
    <source>
        <dbReference type="EMBL" id="MCS5736551.1"/>
    </source>
</evidence>
<dbReference type="EMBL" id="JANLCJ010000054">
    <property type="protein sequence ID" value="MCS5736551.1"/>
    <property type="molecule type" value="Genomic_DNA"/>
</dbReference>
<evidence type="ECO:0000256" key="1">
    <source>
        <dbReference type="SAM" id="MobiDB-lite"/>
    </source>
</evidence>
<protein>
    <submittedName>
        <fullName evidence="2">Uncharacterized protein</fullName>
    </submittedName>
</protein>
<keyword evidence="3" id="KW-1185">Reference proteome</keyword>
<dbReference type="RefSeq" id="WP_259542581.1">
    <property type="nucleotide sequence ID" value="NZ_JANLCJ010000054.1"/>
</dbReference>